<proteinExistence type="predicted"/>
<dbReference type="SUPFAM" id="SSF48452">
    <property type="entry name" value="TPR-like"/>
    <property type="match status" value="2"/>
</dbReference>
<name>A0A1F5QYB4_9BACT</name>
<dbReference type="AlphaFoldDB" id="A0A1F5QYB4"/>
<dbReference type="InterPro" id="IPR039340">
    <property type="entry name" value="Tfc4/TFIIIC-102/Sfc4"/>
</dbReference>
<dbReference type="InterPro" id="IPR011990">
    <property type="entry name" value="TPR-like_helical_dom_sf"/>
</dbReference>
<dbReference type="PROSITE" id="PS50005">
    <property type="entry name" value="TPR"/>
    <property type="match status" value="2"/>
</dbReference>
<reference evidence="5 6" key="1">
    <citation type="journal article" date="2016" name="Nat. Commun.">
        <title>Thousands of microbial genomes shed light on interconnected biogeochemical processes in an aquifer system.</title>
        <authorList>
            <person name="Anantharaman K."/>
            <person name="Brown C.T."/>
            <person name="Hug L.A."/>
            <person name="Sharon I."/>
            <person name="Castelle C.J."/>
            <person name="Probst A.J."/>
            <person name="Thomas B.C."/>
            <person name="Singh A."/>
            <person name="Wilkins M.J."/>
            <person name="Karaoz U."/>
            <person name="Brodie E.L."/>
            <person name="Williams K.H."/>
            <person name="Hubbard S.S."/>
            <person name="Banfield J.F."/>
        </authorList>
    </citation>
    <scope>NUCLEOTIDE SEQUENCE [LARGE SCALE GENOMIC DNA]</scope>
</reference>
<evidence type="ECO:0000256" key="2">
    <source>
        <dbReference type="ARBA" id="ARBA00022803"/>
    </source>
</evidence>
<feature type="region of interest" description="Disordered" evidence="4">
    <location>
        <begin position="471"/>
        <end position="519"/>
    </location>
</feature>
<dbReference type="Gene3D" id="1.25.40.10">
    <property type="entry name" value="Tetratricopeptide repeat domain"/>
    <property type="match status" value="4"/>
</dbReference>
<dbReference type="InterPro" id="IPR013105">
    <property type="entry name" value="TPR_2"/>
</dbReference>
<evidence type="ECO:0000313" key="5">
    <source>
        <dbReference type="EMBL" id="OGF07177.1"/>
    </source>
</evidence>
<evidence type="ECO:0000256" key="1">
    <source>
        <dbReference type="ARBA" id="ARBA00022737"/>
    </source>
</evidence>
<comment type="caution">
    <text evidence="5">The sequence shown here is derived from an EMBL/GenBank/DDBJ whole genome shotgun (WGS) entry which is preliminary data.</text>
</comment>
<protein>
    <submittedName>
        <fullName evidence="5">Uncharacterized protein</fullName>
    </submittedName>
</protein>
<dbReference type="Pfam" id="PF07719">
    <property type="entry name" value="TPR_2"/>
    <property type="match status" value="1"/>
</dbReference>
<dbReference type="PANTHER" id="PTHR23082">
    <property type="entry name" value="TRANSCRIPTION INITIATION FACTOR IIIC TFIIIC , POLYPEPTIDE 3-RELATED"/>
    <property type="match status" value="1"/>
</dbReference>
<evidence type="ECO:0000256" key="4">
    <source>
        <dbReference type="SAM" id="MobiDB-lite"/>
    </source>
</evidence>
<dbReference type="GO" id="GO:0006383">
    <property type="term" value="P:transcription by RNA polymerase III"/>
    <property type="evidence" value="ECO:0007669"/>
    <property type="project" value="InterPro"/>
</dbReference>
<evidence type="ECO:0000313" key="6">
    <source>
        <dbReference type="Proteomes" id="UP000177230"/>
    </source>
</evidence>
<keyword evidence="1" id="KW-0677">Repeat</keyword>
<organism evidence="5 6">
    <name type="scientific">Candidatus Edwardsbacteria bacterium GWF2_54_11</name>
    <dbReference type="NCBI Taxonomy" id="1817851"/>
    <lineage>
        <taxon>Bacteria</taxon>
        <taxon>Candidatus Edwardsiibacteriota</taxon>
    </lineage>
</organism>
<dbReference type="GO" id="GO:0000127">
    <property type="term" value="C:transcription factor TFIIIC complex"/>
    <property type="evidence" value="ECO:0007669"/>
    <property type="project" value="TreeGrafter"/>
</dbReference>
<sequence>MSNNRCITLAKRTGFVLTLVMLAGNLGCAYFNTYYNAQKLYNSASQKHQQFPDTTAASGAEKDGLKKAIDKYADVALRYPNSRWVLPSLYNMGNAYYLRGEYDKAARKYQEIRQYYPESRYSAWSQLNSALISHNLKQWDKALWELSQIRTDDRNINQRTAYLEALILQAIPDYPKAIISWERFLHNHYKSDLVIDARYNYARCLFSLNEFTNSIRELEMILDSRIKRNFRYQVTMLLGQAYQGNGRHSAALPLYQRLLKRESDKSRISAIELEILNCQTPGITTDVAVGLYYGLAQKYPKTAVSSEAWFKIGQIHEAGQELDSALVYYNKARNENPAAHVREAALKKSADISLLLAYRQQSDQQAAEQSAKLQFLMAEHYLFGLNKPDSALAAYSRVASGSGDKQLASKAWYAAAWTARNYLSDTLKSDSLLAVLIEKYPRTRYANGARLMLNQPIDTTVSDTEPEIEMNIRPLEQKPEAPPAPPDSAQAHPPDSDAKDTPPTPLIPGPNINRSMDPR</sequence>
<accession>A0A1F5QYB4</accession>
<dbReference type="Proteomes" id="UP000177230">
    <property type="component" value="Unassembled WGS sequence"/>
</dbReference>
<gene>
    <name evidence="5" type="ORF">A2024_09675</name>
</gene>
<dbReference type="SMART" id="SM00028">
    <property type="entry name" value="TPR"/>
    <property type="match status" value="3"/>
</dbReference>
<keyword evidence="2 3" id="KW-0802">TPR repeat</keyword>
<dbReference type="Pfam" id="PF13174">
    <property type="entry name" value="TPR_6"/>
    <property type="match status" value="1"/>
</dbReference>
<dbReference type="EMBL" id="MFFM01000051">
    <property type="protein sequence ID" value="OGF07177.1"/>
    <property type="molecule type" value="Genomic_DNA"/>
</dbReference>
<dbReference type="PANTHER" id="PTHR23082:SF0">
    <property type="entry name" value="GENERAL TRANSCRIPTION FACTOR 3C POLYPEPTIDE 3"/>
    <property type="match status" value="1"/>
</dbReference>
<feature type="repeat" description="TPR" evidence="3">
    <location>
        <begin position="306"/>
        <end position="339"/>
    </location>
</feature>
<evidence type="ECO:0000256" key="3">
    <source>
        <dbReference type="PROSITE-ProRule" id="PRU00339"/>
    </source>
</evidence>
<feature type="repeat" description="TPR" evidence="3">
    <location>
        <begin position="86"/>
        <end position="119"/>
    </location>
</feature>
<dbReference type="InterPro" id="IPR019734">
    <property type="entry name" value="TPR_rpt"/>
</dbReference>